<reference evidence="2 3" key="1">
    <citation type="submission" date="2023-07" db="EMBL/GenBank/DDBJ databases">
        <title>Genomic Encyclopedia of Type Strains, Phase IV (KMG-IV): sequencing the most valuable type-strain genomes for metagenomic binning, comparative biology and taxonomic classification.</title>
        <authorList>
            <person name="Goeker M."/>
        </authorList>
    </citation>
    <scope>NUCLEOTIDE SEQUENCE [LARGE SCALE GENOMIC DNA]</scope>
    <source>
        <strain evidence="2 3">DSM 18695</strain>
    </source>
</reference>
<dbReference type="EMBL" id="JAUSVS010000008">
    <property type="protein sequence ID" value="MDQ0465893.1"/>
    <property type="molecule type" value="Genomic_DNA"/>
</dbReference>
<name>A0ABU0IV45_9CAUL</name>
<evidence type="ECO:0000256" key="1">
    <source>
        <dbReference type="SAM" id="SignalP"/>
    </source>
</evidence>
<evidence type="ECO:0000313" key="2">
    <source>
        <dbReference type="EMBL" id="MDQ0465893.1"/>
    </source>
</evidence>
<keyword evidence="1" id="KW-0732">Signal</keyword>
<gene>
    <name evidence="2" type="ORF">QO010_003685</name>
</gene>
<dbReference type="RefSeq" id="WP_307351580.1">
    <property type="nucleotide sequence ID" value="NZ_JAUSVS010000008.1"/>
</dbReference>
<sequence length="272" mass="29598">MKFAAVLLALTLLSGPALATPAKITIQTRPDQVGDRYSYTVEHLNRDAAGQETAERQNFSVEVLEIRTNGLKIITTRQGGALTPNEPGGVDAMWDRAWFDIPVEAVTSRQGTPIQVLNADKAEPLITAKLRKWLAMPDNAVFNSVQMRFETESPVLVAARWAAPDLARIALLQHRGAVALGSETEPASDVGGGVRLTRTTTFSDYDPATCQVRVVHQLDYVNVDSGRHKIVRTESLLSTKDGWTIRFEGLETLPDGSTKTARIARVGPPPGC</sequence>
<protein>
    <submittedName>
        <fullName evidence="2">Uncharacterized protein</fullName>
    </submittedName>
</protein>
<organism evidence="2 3">
    <name type="scientific">Caulobacter ginsengisoli</name>
    <dbReference type="NCBI Taxonomy" id="400775"/>
    <lineage>
        <taxon>Bacteria</taxon>
        <taxon>Pseudomonadati</taxon>
        <taxon>Pseudomonadota</taxon>
        <taxon>Alphaproteobacteria</taxon>
        <taxon>Caulobacterales</taxon>
        <taxon>Caulobacteraceae</taxon>
        <taxon>Caulobacter</taxon>
    </lineage>
</organism>
<feature type="signal peptide" evidence="1">
    <location>
        <begin position="1"/>
        <end position="19"/>
    </location>
</feature>
<proteinExistence type="predicted"/>
<comment type="caution">
    <text evidence="2">The sequence shown here is derived from an EMBL/GenBank/DDBJ whole genome shotgun (WGS) entry which is preliminary data.</text>
</comment>
<keyword evidence="3" id="KW-1185">Reference proteome</keyword>
<evidence type="ECO:0000313" key="3">
    <source>
        <dbReference type="Proteomes" id="UP001228905"/>
    </source>
</evidence>
<dbReference type="Proteomes" id="UP001228905">
    <property type="component" value="Unassembled WGS sequence"/>
</dbReference>
<accession>A0ABU0IV45</accession>
<feature type="chain" id="PRO_5046903636" evidence="1">
    <location>
        <begin position="20"/>
        <end position="272"/>
    </location>
</feature>